<dbReference type="OrthoDB" id="270662at2157"/>
<feature type="transmembrane region" description="Helical" evidence="1">
    <location>
        <begin position="12"/>
        <end position="30"/>
    </location>
</feature>
<dbReference type="InterPro" id="IPR058379">
    <property type="entry name" value="DUF8066"/>
</dbReference>
<evidence type="ECO:0000313" key="3">
    <source>
        <dbReference type="Proteomes" id="UP000198888"/>
    </source>
</evidence>
<proteinExistence type="predicted"/>
<sequence length="75" mass="8501">MSEWSPRSVPRSWRVGLGIGYLLVFAYAIIIAQQILYGLLLGLLCGVVYLGWRFLVAIEGITDALQRIARQYEEN</sequence>
<keyword evidence="1" id="KW-0812">Transmembrane</keyword>
<keyword evidence="1" id="KW-0472">Membrane</keyword>
<dbReference type="AlphaFoldDB" id="A0A1H6X0D9"/>
<name>A0A1H6X0D9_9EURY</name>
<dbReference type="EMBL" id="FNYR01000030">
    <property type="protein sequence ID" value="SEJ20077.1"/>
    <property type="molecule type" value="Genomic_DNA"/>
</dbReference>
<dbReference type="RefSeq" id="WP_089673459.1">
    <property type="nucleotide sequence ID" value="NZ_CP024845.1"/>
</dbReference>
<evidence type="ECO:0000256" key="1">
    <source>
        <dbReference type="SAM" id="Phobius"/>
    </source>
</evidence>
<accession>A0A2H4Q485</accession>
<dbReference type="KEGG" id="hae:halTADL_2441"/>
<dbReference type="Proteomes" id="UP000198888">
    <property type="component" value="Unassembled WGS sequence"/>
</dbReference>
<keyword evidence="1" id="KW-1133">Transmembrane helix</keyword>
<evidence type="ECO:0000313" key="2">
    <source>
        <dbReference type="EMBL" id="SEJ20077.1"/>
    </source>
</evidence>
<gene>
    <name evidence="2" type="ORF">SAMN05444271_13021</name>
</gene>
<protein>
    <recommendedName>
        <fullName evidence="4">Small integral membrane protein</fullName>
    </recommendedName>
</protein>
<feature type="transmembrane region" description="Helical" evidence="1">
    <location>
        <begin position="36"/>
        <end position="58"/>
    </location>
</feature>
<keyword evidence="3" id="KW-1185">Reference proteome</keyword>
<dbReference type="Pfam" id="PF26262">
    <property type="entry name" value="DUF8066"/>
    <property type="match status" value="1"/>
</dbReference>
<dbReference type="GeneID" id="35003214"/>
<accession>A0A1H6X0D9</accession>
<reference evidence="2 3" key="1">
    <citation type="submission" date="2016-10" db="EMBL/GenBank/DDBJ databases">
        <authorList>
            <person name="de Groot N.N."/>
        </authorList>
    </citation>
    <scope>NUCLEOTIDE SEQUENCE [LARGE SCALE GENOMIC DNA]</scope>
    <source>
        <strain evidence="2 3">DSM 22187</strain>
    </source>
</reference>
<evidence type="ECO:0008006" key="4">
    <source>
        <dbReference type="Google" id="ProtNLM"/>
    </source>
</evidence>
<organism evidence="2 3">
    <name type="scientific">Halohasta litchfieldiae</name>
    <dbReference type="NCBI Taxonomy" id="1073996"/>
    <lineage>
        <taxon>Archaea</taxon>
        <taxon>Methanobacteriati</taxon>
        <taxon>Methanobacteriota</taxon>
        <taxon>Stenosarchaea group</taxon>
        <taxon>Halobacteria</taxon>
        <taxon>Halobacteriales</taxon>
        <taxon>Haloferacaceae</taxon>
        <taxon>Halohasta</taxon>
    </lineage>
</organism>